<dbReference type="Proteomes" id="UP001386955">
    <property type="component" value="Unassembled WGS sequence"/>
</dbReference>
<reference evidence="1 2" key="1">
    <citation type="submission" date="2024-01" db="EMBL/GenBank/DDBJ databases">
        <title>The genomes of 5 underutilized Papilionoideae crops provide insights into root nodulation and disease resistanc.</title>
        <authorList>
            <person name="Jiang F."/>
        </authorList>
    </citation>
    <scope>NUCLEOTIDE SEQUENCE [LARGE SCALE GENOMIC DNA]</scope>
    <source>
        <strain evidence="1">DUOXIRENSHENG_FW03</strain>
        <tissue evidence="1">Leaves</tissue>
    </source>
</reference>
<protein>
    <submittedName>
        <fullName evidence="1">Uncharacterized protein</fullName>
    </submittedName>
</protein>
<proteinExistence type="predicted"/>
<comment type="caution">
    <text evidence="1">The sequence shown here is derived from an EMBL/GenBank/DDBJ whole genome shotgun (WGS) entry which is preliminary data.</text>
</comment>
<dbReference type="EMBL" id="JAYMYS010000007">
    <property type="protein sequence ID" value="KAK7386630.1"/>
    <property type="molecule type" value="Genomic_DNA"/>
</dbReference>
<organism evidence="1 2">
    <name type="scientific">Psophocarpus tetragonolobus</name>
    <name type="common">Winged bean</name>
    <name type="synonym">Dolichos tetragonolobus</name>
    <dbReference type="NCBI Taxonomy" id="3891"/>
    <lineage>
        <taxon>Eukaryota</taxon>
        <taxon>Viridiplantae</taxon>
        <taxon>Streptophyta</taxon>
        <taxon>Embryophyta</taxon>
        <taxon>Tracheophyta</taxon>
        <taxon>Spermatophyta</taxon>
        <taxon>Magnoliopsida</taxon>
        <taxon>eudicotyledons</taxon>
        <taxon>Gunneridae</taxon>
        <taxon>Pentapetalae</taxon>
        <taxon>rosids</taxon>
        <taxon>fabids</taxon>
        <taxon>Fabales</taxon>
        <taxon>Fabaceae</taxon>
        <taxon>Papilionoideae</taxon>
        <taxon>50 kb inversion clade</taxon>
        <taxon>NPAAA clade</taxon>
        <taxon>indigoferoid/millettioid clade</taxon>
        <taxon>Phaseoleae</taxon>
        <taxon>Psophocarpus</taxon>
    </lineage>
</organism>
<gene>
    <name evidence="1" type="ORF">VNO78_26964</name>
</gene>
<accession>A0AAN9S0U5</accession>
<evidence type="ECO:0000313" key="1">
    <source>
        <dbReference type="EMBL" id="KAK7386630.1"/>
    </source>
</evidence>
<evidence type="ECO:0000313" key="2">
    <source>
        <dbReference type="Proteomes" id="UP001386955"/>
    </source>
</evidence>
<keyword evidence="2" id="KW-1185">Reference proteome</keyword>
<sequence>MNWLNEELVNGAARSWCECNVRQVGCSDNIELDDICFIGRRGLKLSEKTKQRLLTSGERLCILLLIWRNALAGDIFCL</sequence>
<dbReference type="AlphaFoldDB" id="A0AAN9S0U5"/>
<name>A0AAN9S0U5_PSOTE</name>